<evidence type="ECO:0000313" key="3">
    <source>
        <dbReference type="Proteomes" id="UP000266841"/>
    </source>
</evidence>
<name>K0RBT2_THAOC</name>
<feature type="non-terminal residue" evidence="2">
    <location>
        <position position="235"/>
    </location>
</feature>
<dbReference type="AlphaFoldDB" id="K0RBT2"/>
<dbReference type="Proteomes" id="UP000266841">
    <property type="component" value="Unassembled WGS sequence"/>
</dbReference>
<keyword evidence="1" id="KW-0812">Transmembrane</keyword>
<evidence type="ECO:0000313" key="2">
    <source>
        <dbReference type="EMBL" id="EJK44007.1"/>
    </source>
</evidence>
<organism evidence="2 3">
    <name type="scientific">Thalassiosira oceanica</name>
    <name type="common">Marine diatom</name>
    <dbReference type="NCBI Taxonomy" id="159749"/>
    <lineage>
        <taxon>Eukaryota</taxon>
        <taxon>Sar</taxon>
        <taxon>Stramenopiles</taxon>
        <taxon>Ochrophyta</taxon>
        <taxon>Bacillariophyta</taxon>
        <taxon>Coscinodiscophyceae</taxon>
        <taxon>Thalassiosirophycidae</taxon>
        <taxon>Thalassiosirales</taxon>
        <taxon>Thalassiosiraceae</taxon>
        <taxon>Thalassiosira</taxon>
    </lineage>
</organism>
<keyword evidence="1" id="KW-0472">Membrane</keyword>
<dbReference type="InterPro" id="IPR038577">
    <property type="entry name" value="GT10-like_C_sf"/>
</dbReference>
<accession>K0RBT2</accession>
<dbReference type="OrthoDB" id="427096at2759"/>
<dbReference type="SUPFAM" id="SSF53756">
    <property type="entry name" value="UDP-Glycosyltransferase/glycogen phosphorylase"/>
    <property type="match status" value="1"/>
</dbReference>
<evidence type="ECO:0000256" key="1">
    <source>
        <dbReference type="SAM" id="Phobius"/>
    </source>
</evidence>
<comment type="caution">
    <text evidence="2">The sequence shown here is derived from an EMBL/GenBank/DDBJ whole genome shotgun (WGS) entry which is preliminary data.</text>
</comment>
<reference evidence="2 3" key="1">
    <citation type="journal article" date="2012" name="Genome Biol.">
        <title>Genome and low-iron response of an oceanic diatom adapted to chronic iron limitation.</title>
        <authorList>
            <person name="Lommer M."/>
            <person name="Specht M."/>
            <person name="Roy A.S."/>
            <person name="Kraemer L."/>
            <person name="Andreson R."/>
            <person name="Gutowska M.A."/>
            <person name="Wolf J."/>
            <person name="Bergner S.V."/>
            <person name="Schilhabel M.B."/>
            <person name="Klostermeier U.C."/>
            <person name="Beiko R.G."/>
            <person name="Rosenstiel P."/>
            <person name="Hippler M."/>
            <person name="Laroche J."/>
        </authorList>
    </citation>
    <scope>NUCLEOTIDE SEQUENCE [LARGE SCALE GENOMIC DNA]</scope>
    <source>
        <strain evidence="2 3">CCMP1005</strain>
    </source>
</reference>
<keyword evidence="1" id="KW-1133">Transmembrane helix</keyword>
<dbReference type="EMBL" id="AGNL01050308">
    <property type="protein sequence ID" value="EJK44007.1"/>
    <property type="molecule type" value="Genomic_DNA"/>
</dbReference>
<proteinExistence type="predicted"/>
<feature type="transmembrane region" description="Helical" evidence="1">
    <location>
        <begin position="21"/>
        <end position="40"/>
    </location>
</feature>
<gene>
    <name evidence="2" type="ORF">THAOC_37494</name>
</gene>
<protein>
    <submittedName>
        <fullName evidence="2">Uncharacterized protein</fullName>
    </submittedName>
</protein>
<sequence length="235" mass="27085">MLTRRRIREETRQILSSKQEFCVLITLTTFQPFYAVDALIRHALLRLLTKKHKPCLSFNGWKGGFDKDKNPNNVVLEKTHPQDTYKVLHPFKFVIAMPNEMSEGYLVEKTIHPYLAGSLAITAVPDVGKYINAESIISCQVPSEEISKVQAYYQGGFSWMPFDTMPEMWPTNSTIKPIKFDPYANDGKGDEPVLEFVTSAWEDALQPCVDRIRELDMDDDLYIDKLMQPYILNDR</sequence>
<dbReference type="Gene3D" id="3.40.50.11660">
    <property type="entry name" value="Glycosyl transferase family 10, C-terminal domain"/>
    <property type="match status" value="1"/>
</dbReference>
<keyword evidence="3" id="KW-1185">Reference proteome</keyword>